<dbReference type="HAMAP" id="MF_00676">
    <property type="entry name" value="UPF0260"/>
    <property type="match status" value="1"/>
</dbReference>
<evidence type="ECO:0000256" key="1">
    <source>
        <dbReference type="HAMAP-Rule" id="MF_00676"/>
    </source>
</evidence>
<dbReference type="PANTHER" id="PTHR37421:SF1">
    <property type="entry name" value="UPF0260 PROTEIN YCGN"/>
    <property type="match status" value="1"/>
</dbReference>
<dbReference type="STRING" id="637679.GCA_001550055_00159"/>
<accession>A0A1G7ECA9</accession>
<evidence type="ECO:0000313" key="2">
    <source>
        <dbReference type="EMBL" id="SDE61096.1"/>
    </source>
</evidence>
<dbReference type="InterPro" id="IPR005358">
    <property type="entry name" value="Puta_zinc/iron-chelating_dom"/>
</dbReference>
<dbReference type="PIRSF" id="PIRSF006173">
    <property type="entry name" value="UCP006173"/>
    <property type="match status" value="1"/>
</dbReference>
<dbReference type="AlphaFoldDB" id="A0A1G7ECA9"/>
<reference evidence="2 3" key="1">
    <citation type="submission" date="2016-10" db="EMBL/GenBank/DDBJ databases">
        <authorList>
            <person name="de Groot N.N."/>
        </authorList>
    </citation>
    <scope>NUCLEOTIDE SEQUENCE [LARGE SCALE GENOMIC DNA]</scope>
    <source>
        <strain evidence="2 3">CGMCC 1.9109</strain>
    </source>
</reference>
<dbReference type="RefSeq" id="WP_068301331.1">
    <property type="nucleotide sequence ID" value="NZ_FNAK01000008.1"/>
</dbReference>
<organism evidence="2 3">
    <name type="scientific">Kordiimonas lacus</name>
    <dbReference type="NCBI Taxonomy" id="637679"/>
    <lineage>
        <taxon>Bacteria</taxon>
        <taxon>Pseudomonadati</taxon>
        <taxon>Pseudomonadota</taxon>
        <taxon>Alphaproteobacteria</taxon>
        <taxon>Kordiimonadales</taxon>
        <taxon>Kordiimonadaceae</taxon>
        <taxon>Kordiimonas</taxon>
    </lineage>
</organism>
<dbReference type="Proteomes" id="UP000183685">
    <property type="component" value="Unassembled WGS sequence"/>
</dbReference>
<dbReference type="OrthoDB" id="9786855at2"/>
<proteinExistence type="inferred from homology"/>
<name>A0A1G7ECA9_9PROT</name>
<dbReference type="NCBIfam" id="NF003507">
    <property type="entry name" value="PRK05170.2-5"/>
    <property type="match status" value="1"/>
</dbReference>
<protein>
    <recommendedName>
        <fullName evidence="1">UPF0260 protein SAMN04488071_3380</fullName>
    </recommendedName>
</protein>
<dbReference type="Pfam" id="PF03692">
    <property type="entry name" value="CxxCxxCC"/>
    <property type="match status" value="1"/>
</dbReference>
<sequence>MPFWKEKSLEAMTREEWESLCDGCGKCCLHKLEDEDTGEIHFTDVACRFLDPETTQCGKYLVRQRYVGNCVVMSPDLLETLPWMPSTCAYRLLYEGKDLYDWHPLVSGDRDSVHKAGQSVKGRTVDEREAGDYEDHLVDWPA</sequence>
<dbReference type="PANTHER" id="PTHR37421">
    <property type="entry name" value="UPF0260 PROTEIN YCGN"/>
    <property type="match status" value="1"/>
</dbReference>
<comment type="similarity">
    <text evidence="1">Belongs to the UPF0260 family.</text>
</comment>
<dbReference type="NCBIfam" id="NF003501">
    <property type="entry name" value="PRK05170.1-5"/>
    <property type="match status" value="1"/>
</dbReference>
<dbReference type="InterPro" id="IPR008228">
    <property type="entry name" value="UCP006173"/>
</dbReference>
<evidence type="ECO:0000313" key="3">
    <source>
        <dbReference type="Proteomes" id="UP000183685"/>
    </source>
</evidence>
<gene>
    <name evidence="2" type="ORF">SAMN04488071_3380</name>
</gene>
<dbReference type="EMBL" id="FNAK01000008">
    <property type="protein sequence ID" value="SDE61096.1"/>
    <property type="molecule type" value="Genomic_DNA"/>
</dbReference>
<keyword evidence="3" id="KW-1185">Reference proteome</keyword>